<dbReference type="AlphaFoldDB" id="A0A016S952"/>
<comment type="caution">
    <text evidence="2">The sequence shown here is derived from an EMBL/GenBank/DDBJ whole genome shotgun (WGS) entry which is preliminary data.</text>
</comment>
<dbReference type="PROSITE" id="PS01186">
    <property type="entry name" value="EGF_2"/>
    <property type="match status" value="1"/>
</dbReference>
<feature type="domain" description="EGF-like" evidence="1">
    <location>
        <begin position="44"/>
        <end position="55"/>
    </location>
</feature>
<evidence type="ECO:0000259" key="1">
    <source>
        <dbReference type="PROSITE" id="PS01186"/>
    </source>
</evidence>
<sequence length="192" mass="21621">MQVLHIRIRIPSLIIVCFQEKCKNVRSANCTHGGFPHPRECSKCICPSGYGGPLCNQRPPDNCGKELSASTEWKPLTDMMMYVNAEDFIDGYDKCNYWIKSANNTFIAVKIKSLRPAGPVRNGCVEAGVEIKAQKNQVLTGYRFCFQEHEGLILTSYTNLVPVIFYSRSTTGISMITLEYRQVVFCSFCTPN</sequence>
<dbReference type="OrthoDB" id="5858639at2759"/>
<dbReference type="InterPro" id="IPR000742">
    <property type="entry name" value="EGF"/>
</dbReference>
<name>A0A016S952_9BILA</name>
<proteinExistence type="predicted"/>
<dbReference type="EMBL" id="JARK01001609">
    <property type="protein sequence ID" value="EYB86804.1"/>
    <property type="molecule type" value="Genomic_DNA"/>
</dbReference>
<keyword evidence="3" id="KW-1185">Reference proteome</keyword>
<organism evidence="2 3">
    <name type="scientific">Ancylostoma ceylanicum</name>
    <dbReference type="NCBI Taxonomy" id="53326"/>
    <lineage>
        <taxon>Eukaryota</taxon>
        <taxon>Metazoa</taxon>
        <taxon>Ecdysozoa</taxon>
        <taxon>Nematoda</taxon>
        <taxon>Chromadorea</taxon>
        <taxon>Rhabditida</taxon>
        <taxon>Rhabditina</taxon>
        <taxon>Rhabditomorpha</taxon>
        <taxon>Strongyloidea</taxon>
        <taxon>Ancylostomatidae</taxon>
        <taxon>Ancylostomatinae</taxon>
        <taxon>Ancylostoma</taxon>
    </lineage>
</organism>
<accession>A0A016S952</accession>
<evidence type="ECO:0000313" key="2">
    <source>
        <dbReference type="EMBL" id="EYB86804.1"/>
    </source>
</evidence>
<gene>
    <name evidence="2" type="primary">Acey_s0273.g998</name>
    <name evidence="2" type="ORF">Y032_0273g998</name>
</gene>
<reference evidence="3" key="1">
    <citation type="journal article" date="2015" name="Nat. Genet.">
        <title>The genome and transcriptome of the zoonotic hookworm Ancylostoma ceylanicum identify infection-specific gene families.</title>
        <authorList>
            <person name="Schwarz E.M."/>
            <person name="Hu Y."/>
            <person name="Antoshechkin I."/>
            <person name="Miller M.M."/>
            <person name="Sternberg P.W."/>
            <person name="Aroian R.V."/>
        </authorList>
    </citation>
    <scope>NUCLEOTIDE SEQUENCE</scope>
    <source>
        <strain evidence="3">HY135</strain>
    </source>
</reference>
<dbReference type="Proteomes" id="UP000024635">
    <property type="component" value="Unassembled WGS sequence"/>
</dbReference>
<evidence type="ECO:0000313" key="3">
    <source>
        <dbReference type="Proteomes" id="UP000024635"/>
    </source>
</evidence>
<protein>
    <recommendedName>
        <fullName evidence="1">EGF-like domain-containing protein</fullName>
    </recommendedName>
</protein>